<dbReference type="InterPro" id="IPR006311">
    <property type="entry name" value="TAT_signal"/>
</dbReference>
<dbReference type="Pfam" id="PF13529">
    <property type="entry name" value="Peptidase_C39_2"/>
    <property type="match status" value="1"/>
</dbReference>
<name>A0A5S4GNK4_9ACTN</name>
<feature type="chain" id="PRO_5024466492" description="Peptidase C39-like domain-containing protein" evidence="1">
    <location>
        <begin position="46"/>
        <end position="239"/>
    </location>
</feature>
<feature type="domain" description="Peptidase C39-like" evidence="2">
    <location>
        <begin position="70"/>
        <end position="201"/>
    </location>
</feature>
<dbReference type="AlphaFoldDB" id="A0A5S4GNK4"/>
<organism evidence="3 4">
    <name type="scientific">Nonomuraea zeae</name>
    <dbReference type="NCBI Taxonomy" id="1642303"/>
    <lineage>
        <taxon>Bacteria</taxon>
        <taxon>Bacillati</taxon>
        <taxon>Actinomycetota</taxon>
        <taxon>Actinomycetes</taxon>
        <taxon>Streptosporangiales</taxon>
        <taxon>Streptosporangiaceae</taxon>
        <taxon>Nonomuraea</taxon>
    </lineage>
</organism>
<keyword evidence="4" id="KW-1185">Reference proteome</keyword>
<evidence type="ECO:0000256" key="1">
    <source>
        <dbReference type="SAM" id="SignalP"/>
    </source>
</evidence>
<reference evidence="3 4" key="1">
    <citation type="submission" date="2019-05" db="EMBL/GenBank/DDBJ databases">
        <title>Draft genome sequence of Nonomuraea zeae DSM 100528.</title>
        <authorList>
            <person name="Saricaoglu S."/>
            <person name="Isik K."/>
        </authorList>
    </citation>
    <scope>NUCLEOTIDE SEQUENCE [LARGE SCALE GENOMIC DNA]</scope>
    <source>
        <strain evidence="3 4">DSM 100528</strain>
    </source>
</reference>
<dbReference type="EMBL" id="VCKX01000155">
    <property type="protein sequence ID" value="TMR27930.1"/>
    <property type="molecule type" value="Genomic_DNA"/>
</dbReference>
<evidence type="ECO:0000259" key="2">
    <source>
        <dbReference type="Pfam" id="PF13529"/>
    </source>
</evidence>
<dbReference type="PROSITE" id="PS51318">
    <property type="entry name" value="TAT"/>
    <property type="match status" value="1"/>
</dbReference>
<protein>
    <recommendedName>
        <fullName evidence="2">Peptidase C39-like domain-containing protein</fullName>
    </recommendedName>
</protein>
<feature type="signal peptide" evidence="1">
    <location>
        <begin position="1"/>
        <end position="45"/>
    </location>
</feature>
<keyword evidence="1" id="KW-0732">Signal</keyword>
<evidence type="ECO:0000313" key="3">
    <source>
        <dbReference type="EMBL" id="TMR27930.1"/>
    </source>
</evidence>
<sequence length="239" mass="24749">MCILVTLVSPLTRRDCVRSARLVLGAALAAGVLSTAALPAAAAQAAIPAPVSAGPAGLPVPPGRATVTIKGQAQQTGYYCAPAAGSILLRAFGISRSQARLAKEMRTDAEAGATKRPNTLAVLNAYVGPKGYGFRLTYAKDDPAALMYRVSQAVGVHKRPTIVAVLGNKLPWSKGERDVGHAIVAYGYDRSKGTIAVWDPNGRRGATGKHVISAKALAAVVHDLPADGLGGVFDLYRTL</sequence>
<evidence type="ECO:0000313" key="4">
    <source>
        <dbReference type="Proteomes" id="UP000306628"/>
    </source>
</evidence>
<dbReference type="Gene3D" id="3.90.70.10">
    <property type="entry name" value="Cysteine proteinases"/>
    <property type="match status" value="1"/>
</dbReference>
<gene>
    <name evidence="3" type="ORF">ETD85_37515</name>
</gene>
<accession>A0A5S4GNK4</accession>
<proteinExistence type="predicted"/>
<dbReference type="OrthoDB" id="3479933at2"/>
<dbReference type="InterPro" id="IPR039564">
    <property type="entry name" value="Peptidase_C39-like"/>
</dbReference>
<dbReference type="Proteomes" id="UP000306628">
    <property type="component" value="Unassembled WGS sequence"/>
</dbReference>
<comment type="caution">
    <text evidence="3">The sequence shown here is derived from an EMBL/GenBank/DDBJ whole genome shotgun (WGS) entry which is preliminary data.</text>
</comment>